<accession>A0ABP3G7H5</accession>
<dbReference type="EMBL" id="BAAADJ010000049">
    <property type="protein sequence ID" value="GAA0336861.1"/>
    <property type="molecule type" value="Genomic_DNA"/>
</dbReference>
<dbReference type="PANTHER" id="PTHR43283">
    <property type="entry name" value="BETA-LACTAMASE-RELATED"/>
    <property type="match status" value="1"/>
</dbReference>
<evidence type="ECO:0000256" key="1">
    <source>
        <dbReference type="ARBA" id="ARBA00022801"/>
    </source>
</evidence>
<dbReference type="GO" id="GO:0016787">
    <property type="term" value="F:hydrolase activity"/>
    <property type="evidence" value="ECO:0007669"/>
    <property type="project" value="UniProtKB-KW"/>
</dbReference>
<dbReference type="Proteomes" id="UP001500782">
    <property type="component" value="Unassembled WGS sequence"/>
</dbReference>
<sequence>MKKEVLSFLQREVQNNHIPGAVLHVSFQGEVLLQEAVGNKVVSPEKSPMGLDTIFDLASLTKVVATLPAVLKLLDHGLVRLDDRVSYFLPEFGKAGKEEIRIRHLLTHTGGLPAFHNFYLESLTTEQIMDRIYEQELIYPIGSKVIYSDLGLITLYKLIEAVTEQAFPEFLKKEIYEPLKMLETGFNPTYPRERFAATEYCEHLNGYKQGIVHDENTESMGGISGHAGLFSTVTDLANFTSMIENDGVFNGKQILSSSALELSRKNFTAFDSEYRGLGWILNSPCLSSCGDYFSDTSYGHTGFTGTSIWFDPKVKLHVILLTNRVHFGRKDHILRLRPRLHNLIRANL</sequence>
<dbReference type="PANTHER" id="PTHR43283:SF11">
    <property type="entry name" value="BETA-LACTAMASE-RELATED DOMAIN-CONTAINING PROTEIN"/>
    <property type="match status" value="1"/>
</dbReference>
<gene>
    <name evidence="3" type="ORF">GCM10008967_28970</name>
</gene>
<dbReference type="SUPFAM" id="SSF56601">
    <property type="entry name" value="beta-lactamase/transpeptidase-like"/>
    <property type="match status" value="1"/>
</dbReference>
<evidence type="ECO:0000313" key="4">
    <source>
        <dbReference type="Proteomes" id="UP001500782"/>
    </source>
</evidence>
<reference evidence="4" key="1">
    <citation type="journal article" date="2019" name="Int. J. Syst. Evol. Microbiol.">
        <title>The Global Catalogue of Microorganisms (GCM) 10K type strain sequencing project: providing services to taxonomists for standard genome sequencing and annotation.</title>
        <authorList>
            <consortium name="The Broad Institute Genomics Platform"/>
            <consortium name="The Broad Institute Genome Sequencing Center for Infectious Disease"/>
            <person name="Wu L."/>
            <person name="Ma J."/>
        </authorList>
    </citation>
    <scope>NUCLEOTIDE SEQUENCE [LARGE SCALE GENOMIC DNA]</scope>
    <source>
        <strain evidence="4">JCM 9731</strain>
    </source>
</reference>
<dbReference type="RefSeq" id="WP_343800243.1">
    <property type="nucleotide sequence ID" value="NZ_BAAADJ010000049.1"/>
</dbReference>
<keyword evidence="1 3" id="KW-0378">Hydrolase</keyword>
<dbReference type="InterPro" id="IPR001466">
    <property type="entry name" value="Beta-lactam-related"/>
</dbReference>
<feature type="domain" description="Beta-lactamase-related" evidence="2">
    <location>
        <begin position="9"/>
        <end position="332"/>
    </location>
</feature>
<evidence type="ECO:0000313" key="3">
    <source>
        <dbReference type="EMBL" id="GAA0336861.1"/>
    </source>
</evidence>
<dbReference type="InterPro" id="IPR012338">
    <property type="entry name" value="Beta-lactam/transpept-like"/>
</dbReference>
<proteinExistence type="predicted"/>
<evidence type="ECO:0000259" key="2">
    <source>
        <dbReference type="Pfam" id="PF00144"/>
    </source>
</evidence>
<comment type="caution">
    <text evidence="3">The sequence shown here is derived from an EMBL/GenBank/DDBJ whole genome shotgun (WGS) entry which is preliminary data.</text>
</comment>
<keyword evidence="4" id="KW-1185">Reference proteome</keyword>
<organism evidence="3 4">
    <name type="scientific">Bacillus carboniphilus</name>
    <dbReference type="NCBI Taxonomy" id="86663"/>
    <lineage>
        <taxon>Bacteria</taxon>
        <taxon>Bacillati</taxon>
        <taxon>Bacillota</taxon>
        <taxon>Bacilli</taxon>
        <taxon>Bacillales</taxon>
        <taxon>Bacillaceae</taxon>
        <taxon>Bacillus</taxon>
    </lineage>
</organism>
<protein>
    <submittedName>
        <fullName evidence="3">Serine hydrolase domain-containing protein</fullName>
    </submittedName>
</protein>
<dbReference type="Pfam" id="PF00144">
    <property type="entry name" value="Beta-lactamase"/>
    <property type="match status" value="1"/>
</dbReference>
<dbReference type="Gene3D" id="3.40.710.10">
    <property type="entry name" value="DD-peptidase/beta-lactamase superfamily"/>
    <property type="match status" value="1"/>
</dbReference>
<name>A0ABP3G7H5_9BACI</name>
<dbReference type="InterPro" id="IPR050789">
    <property type="entry name" value="Diverse_Enzym_Activities"/>
</dbReference>